<dbReference type="PRINTS" id="PR00344">
    <property type="entry name" value="BCTRLSENSOR"/>
</dbReference>
<keyword evidence="13" id="KW-0408">Iron</keyword>
<organism evidence="19 20">
    <name type="scientific">Salinithrix halophila</name>
    <dbReference type="NCBI Taxonomy" id="1485204"/>
    <lineage>
        <taxon>Bacteria</taxon>
        <taxon>Bacillati</taxon>
        <taxon>Bacillota</taxon>
        <taxon>Bacilli</taxon>
        <taxon>Bacillales</taxon>
        <taxon>Thermoactinomycetaceae</taxon>
        <taxon>Salinithrix</taxon>
    </lineage>
</organism>
<dbReference type="CDD" id="cd16917">
    <property type="entry name" value="HATPase_UhpB-NarQ-NarX-like"/>
    <property type="match status" value="1"/>
</dbReference>
<accession>A0ABV8JE61</accession>
<evidence type="ECO:0000256" key="17">
    <source>
        <dbReference type="ARBA" id="ARBA00030800"/>
    </source>
</evidence>
<keyword evidence="12" id="KW-0067">ATP-binding</keyword>
<dbReference type="SMART" id="SM00387">
    <property type="entry name" value="HATPase_c"/>
    <property type="match status" value="1"/>
</dbReference>
<dbReference type="SMART" id="SM00065">
    <property type="entry name" value="GAF"/>
    <property type="match status" value="2"/>
</dbReference>
<evidence type="ECO:0000256" key="9">
    <source>
        <dbReference type="ARBA" id="ARBA00022723"/>
    </source>
</evidence>
<evidence type="ECO:0000256" key="1">
    <source>
        <dbReference type="ARBA" id="ARBA00000085"/>
    </source>
</evidence>
<evidence type="ECO:0000256" key="10">
    <source>
        <dbReference type="ARBA" id="ARBA00022741"/>
    </source>
</evidence>
<dbReference type="EC" id="2.7.13.3" evidence="4"/>
<dbReference type="SUPFAM" id="SSF55781">
    <property type="entry name" value="GAF domain-like"/>
    <property type="match status" value="2"/>
</dbReference>
<keyword evidence="9" id="KW-0479">Metal-binding</keyword>
<evidence type="ECO:0000256" key="5">
    <source>
        <dbReference type="ARBA" id="ARBA00017322"/>
    </source>
</evidence>
<comment type="caution">
    <text evidence="19">The sequence shown here is derived from an EMBL/GenBank/DDBJ whole genome shotgun (WGS) entry which is preliminary data.</text>
</comment>
<dbReference type="Pfam" id="PF07730">
    <property type="entry name" value="HisKA_3"/>
    <property type="match status" value="1"/>
</dbReference>
<evidence type="ECO:0000313" key="20">
    <source>
        <dbReference type="Proteomes" id="UP001595843"/>
    </source>
</evidence>
<dbReference type="Gene3D" id="1.20.5.1930">
    <property type="match status" value="1"/>
</dbReference>
<dbReference type="Pfam" id="PF02518">
    <property type="entry name" value="HATPase_c"/>
    <property type="match status" value="1"/>
</dbReference>
<evidence type="ECO:0000256" key="8">
    <source>
        <dbReference type="ARBA" id="ARBA00022679"/>
    </source>
</evidence>
<evidence type="ECO:0000256" key="2">
    <source>
        <dbReference type="ARBA" id="ARBA00001966"/>
    </source>
</evidence>
<keyword evidence="10" id="KW-0547">Nucleotide-binding</keyword>
<dbReference type="PROSITE" id="PS50109">
    <property type="entry name" value="HIS_KIN"/>
    <property type="match status" value="1"/>
</dbReference>
<evidence type="ECO:0000256" key="14">
    <source>
        <dbReference type="ARBA" id="ARBA00023012"/>
    </source>
</evidence>
<keyword evidence="14" id="KW-0902">Two-component regulatory system</keyword>
<comment type="cofactor">
    <cofactor evidence="2">
        <name>[4Fe-4S] cluster</name>
        <dbReference type="ChEBI" id="CHEBI:49883"/>
    </cofactor>
</comment>
<gene>
    <name evidence="19" type="ORF">ACFOUO_04630</name>
</gene>
<evidence type="ECO:0000259" key="18">
    <source>
        <dbReference type="PROSITE" id="PS50109"/>
    </source>
</evidence>
<dbReference type="EMBL" id="JBHSAP010000007">
    <property type="protein sequence ID" value="MFC4076090.1"/>
    <property type="molecule type" value="Genomic_DNA"/>
</dbReference>
<feature type="domain" description="Histidine kinase" evidence="18">
    <location>
        <begin position="448"/>
        <end position="538"/>
    </location>
</feature>
<evidence type="ECO:0000256" key="11">
    <source>
        <dbReference type="ARBA" id="ARBA00022777"/>
    </source>
</evidence>
<dbReference type="InterPro" id="IPR005467">
    <property type="entry name" value="His_kinase_dom"/>
</dbReference>
<evidence type="ECO:0000256" key="16">
    <source>
        <dbReference type="ARBA" id="ARBA00024827"/>
    </source>
</evidence>
<proteinExistence type="predicted"/>
<dbReference type="PANTHER" id="PTHR24421:SF40">
    <property type="entry name" value="SENSOR HISTIDINE KINASE YHCY"/>
    <property type="match status" value="1"/>
</dbReference>
<dbReference type="SUPFAM" id="SSF55874">
    <property type="entry name" value="ATPase domain of HSP90 chaperone/DNA topoisomerase II/histidine kinase"/>
    <property type="match status" value="1"/>
</dbReference>
<keyword evidence="6" id="KW-0004">4Fe-4S</keyword>
<dbReference type="InterPro" id="IPR029016">
    <property type="entry name" value="GAF-like_dom_sf"/>
</dbReference>
<keyword evidence="15" id="KW-0411">Iron-sulfur</keyword>
<comment type="catalytic activity">
    <reaction evidence="1">
        <text>ATP + protein L-histidine = ADP + protein N-phospho-L-histidine.</text>
        <dbReference type="EC" id="2.7.13.3"/>
    </reaction>
</comment>
<dbReference type="InterPro" id="IPR050482">
    <property type="entry name" value="Sensor_HK_TwoCompSys"/>
</dbReference>
<dbReference type="InterPro" id="IPR003018">
    <property type="entry name" value="GAF"/>
</dbReference>
<dbReference type="PANTHER" id="PTHR24421">
    <property type="entry name" value="NITRATE/NITRITE SENSOR PROTEIN NARX-RELATED"/>
    <property type="match status" value="1"/>
</dbReference>
<sequence>MKEDVQDRQWRTLRTIAETLNRSTDVRPMLQSVLEELLQVTGLTTGWIFLVEKEPNFTPVALYNLPPALSWGEGKPMCRGRCWCLDRVWDGRLKKAVNIIECKRLEDAVKQQWGDTRGITHHATVPLSVGSELIGLLNVASPGKERFSDEELALLQSVAYQIGTAVKKTWLYEAQQKRAEQYARLDEASRLIWGSRDQDDLPEKAVCHLARIFDWPLIACWIRRGHKLTLRSLSLKGECIAPAVSFPLETLGAVGKAFSLQKAVRSEEGLEEIRSLWSDCTVIAAAPISIRGEKTGVISVGSHHRRDLEEIDLEVLKALGEHISLAMESARLEEERQRLLISEERNRLARDLHDSVSQKLFSLSLNARASQDVLTEPNALLLESLRDIQTLSGEALKEMRSLIWQLRPAGLEEGVISALKKYGERLGLTVRERIEGVIRLSRRREETLWRIGQEALNNVSKHAGTDRVSLTFSSGKEEVTLSVQDDGKGFVYDPEKDQESCLGLTGMEERVRLLGGTLEIESAPGAGTTLTVVLPVRGQKGGDGNDPVAIGG</sequence>
<dbReference type="Pfam" id="PF13185">
    <property type="entry name" value="GAF_2"/>
    <property type="match status" value="2"/>
</dbReference>
<evidence type="ECO:0000256" key="3">
    <source>
        <dbReference type="ARBA" id="ARBA00004496"/>
    </source>
</evidence>
<keyword evidence="8" id="KW-0808">Transferase</keyword>
<comment type="subcellular location">
    <subcellularLocation>
        <location evidence="3">Cytoplasm</location>
    </subcellularLocation>
</comment>
<keyword evidence="11" id="KW-0418">Kinase</keyword>
<evidence type="ECO:0000256" key="4">
    <source>
        <dbReference type="ARBA" id="ARBA00012438"/>
    </source>
</evidence>
<dbReference type="InterPro" id="IPR003594">
    <property type="entry name" value="HATPase_dom"/>
</dbReference>
<dbReference type="RefSeq" id="WP_380702619.1">
    <property type="nucleotide sequence ID" value="NZ_JBHSAP010000007.1"/>
</dbReference>
<evidence type="ECO:0000256" key="12">
    <source>
        <dbReference type="ARBA" id="ARBA00022840"/>
    </source>
</evidence>
<evidence type="ECO:0000313" key="19">
    <source>
        <dbReference type="EMBL" id="MFC4076090.1"/>
    </source>
</evidence>
<keyword evidence="20" id="KW-1185">Reference proteome</keyword>
<evidence type="ECO:0000256" key="15">
    <source>
        <dbReference type="ARBA" id="ARBA00023014"/>
    </source>
</evidence>
<dbReference type="Gene3D" id="3.30.565.10">
    <property type="entry name" value="Histidine kinase-like ATPase, C-terminal domain"/>
    <property type="match status" value="1"/>
</dbReference>
<dbReference type="InterPro" id="IPR011712">
    <property type="entry name" value="Sig_transdc_His_kin_sub3_dim/P"/>
</dbReference>
<dbReference type="Proteomes" id="UP001595843">
    <property type="component" value="Unassembled WGS sequence"/>
</dbReference>
<protein>
    <recommendedName>
        <fullName evidence="5">Oxygen sensor histidine kinase NreB</fullName>
        <ecNumber evidence="4">2.7.13.3</ecNumber>
    </recommendedName>
    <alternativeName>
        <fullName evidence="17">Nitrogen regulation protein B</fullName>
    </alternativeName>
</protein>
<dbReference type="Gene3D" id="3.30.450.40">
    <property type="match status" value="2"/>
</dbReference>
<evidence type="ECO:0000256" key="13">
    <source>
        <dbReference type="ARBA" id="ARBA00023004"/>
    </source>
</evidence>
<keyword evidence="7" id="KW-0963">Cytoplasm</keyword>
<reference evidence="20" key="1">
    <citation type="journal article" date="2019" name="Int. J. Syst. Evol. Microbiol.">
        <title>The Global Catalogue of Microorganisms (GCM) 10K type strain sequencing project: providing services to taxonomists for standard genome sequencing and annotation.</title>
        <authorList>
            <consortium name="The Broad Institute Genomics Platform"/>
            <consortium name="The Broad Institute Genome Sequencing Center for Infectious Disease"/>
            <person name="Wu L."/>
            <person name="Ma J."/>
        </authorList>
    </citation>
    <scope>NUCLEOTIDE SEQUENCE [LARGE SCALE GENOMIC DNA]</scope>
    <source>
        <strain evidence="20">IBRC-M 10813</strain>
    </source>
</reference>
<evidence type="ECO:0000256" key="6">
    <source>
        <dbReference type="ARBA" id="ARBA00022485"/>
    </source>
</evidence>
<dbReference type="InterPro" id="IPR004358">
    <property type="entry name" value="Sig_transdc_His_kin-like_C"/>
</dbReference>
<comment type="function">
    <text evidence="16">Member of the two-component regulatory system NreB/NreC involved in the control of dissimilatory nitrate/nitrite reduction in response to oxygen. NreB functions as a direct oxygen sensor histidine kinase which is autophosphorylated, in the absence of oxygen, probably at the conserved histidine residue, and transfers its phosphate group probably to a conserved aspartate residue of NreC. NreB/NreC activates the expression of the nitrate (narGHJI) and nitrite (nir) reductase operons, as well as the putative nitrate transporter gene narT.</text>
</comment>
<evidence type="ECO:0000256" key="7">
    <source>
        <dbReference type="ARBA" id="ARBA00022490"/>
    </source>
</evidence>
<dbReference type="InterPro" id="IPR036890">
    <property type="entry name" value="HATPase_C_sf"/>
</dbReference>
<name>A0ABV8JE61_9BACL</name>